<name>A0A0L6UER0_9BASI</name>
<proteinExistence type="predicted"/>
<comment type="caution">
    <text evidence="1">The sequence shown here is derived from an EMBL/GenBank/DDBJ whole genome shotgun (WGS) entry which is preliminary data.</text>
</comment>
<protein>
    <recommendedName>
        <fullName evidence="3">MULE transposase domain-containing protein</fullName>
    </recommendedName>
</protein>
<reference evidence="1 2" key="1">
    <citation type="submission" date="2015-08" db="EMBL/GenBank/DDBJ databases">
        <title>Next Generation Sequencing and Analysis of the Genome of Puccinia sorghi L Schw, the Causal Agent of Maize Common Rust.</title>
        <authorList>
            <person name="Rochi L."/>
            <person name="Burguener G."/>
            <person name="Darino M."/>
            <person name="Turjanski A."/>
            <person name="Kreff E."/>
            <person name="Dieguez M.J."/>
            <person name="Sacco F."/>
        </authorList>
    </citation>
    <scope>NUCLEOTIDE SEQUENCE [LARGE SCALE GENOMIC DNA]</scope>
    <source>
        <strain evidence="1 2">RO10H11247</strain>
    </source>
</reference>
<dbReference type="EMBL" id="LAVV01012122">
    <property type="protein sequence ID" value="KNZ46996.1"/>
    <property type="molecule type" value="Genomic_DNA"/>
</dbReference>
<organism evidence="1 2">
    <name type="scientific">Puccinia sorghi</name>
    <dbReference type="NCBI Taxonomy" id="27349"/>
    <lineage>
        <taxon>Eukaryota</taxon>
        <taxon>Fungi</taxon>
        <taxon>Dikarya</taxon>
        <taxon>Basidiomycota</taxon>
        <taxon>Pucciniomycotina</taxon>
        <taxon>Pucciniomycetes</taxon>
        <taxon>Pucciniales</taxon>
        <taxon>Pucciniaceae</taxon>
        <taxon>Puccinia</taxon>
    </lineage>
</organism>
<dbReference type="AlphaFoldDB" id="A0A0L6UER0"/>
<dbReference type="VEuPathDB" id="FungiDB:VP01_6764g1"/>
<evidence type="ECO:0008006" key="3">
    <source>
        <dbReference type="Google" id="ProtNLM"/>
    </source>
</evidence>
<sequence>MVCTWHIENNILTNATLLIKNKDLVHNILSHWFNLIKISTPSEFVSAFSGFSAIYPRDFISYMEKTWIPLVPWFELNPLNYSQEYEAQEQTTGSRLLSKK</sequence>
<dbReference type="STRING" id="27349.A0A0L6UER0"/>
<keyword evidence="2" id="KW-1185">Reference proteome</keyword>
<accession>A0A0L6UER0</accession>
<dbReference type="Proteomes" id="UP000037035">
    <property type="component" value="Unassembled WGS sequence"/>
</dbReference>
<evidence type="ECO:0000313" key="2">
    <source>
        <dbReference type="Proteomes" id="UP000037035"/>
    </source>
</evidence>
<evidence type="ECO:0000313" key="1">
    <source>
        <dbReference type="EMBL" id="KNZ46996.1"/>
    </source>
</evidence>
<gene>
    <name evidence="1" type="ORF">VP01_6764g1</name>
</gene>